<name>A0A1Y2CQV1_9FUNG</name>
<organism evidence="1 2">
    <name type="scientific">Rhizoclosmatium globosum</name>
    <dbReference type="NCBI Taxonomy" id="329046"/>
    <lineage>
        <taxon>Eukaryota</taxon>
        <taxon>Fungi</taxon>
        <taxon>Fungi incertae sedis</taxon>
        <taxon>Chytridiomycota</taxon>
        <taxon>Chytridiomycota incertae sedis</taxon>
        <taxon>Chytridiomycetes</taxon>
        <taxon>Chytridiales</taxon>
        <taxon>Chytriomycetaceae</taxon>
        <taxon>Rhizoclosmatium</taxon>
    </lineage>
</organism>
<gene>
    <name evidence="1" type="ORF">BCR33DRAFT_734893</name>
</gene>
<dbReference type="EMBL" id="MCGO01000009">
    <property type="protein sequence ID" value="ORY49408.1"/>
    <property type="molecule type" value="Genomic_DNA"/>
</dbReference>
<accession>A0A1Y2CQV1</accession>
<dbReference type="AlphaFoldDB" id="A0A1Y2CQV1"/>
<proteinExistence type="predicted"/>
<dbReference type="Proteomes" id="UP000193642">
    <property type="component" value="Unassembled WGS sequence"/>
</dbReference>
<evidence type="ECO:0008006" key="3">
    <source>
        <dbReference type="Google" id="ProtNLM"/>
    </source>
</evidence>
<sequence>MDQILCAIENPLMDVTYENEWSIQDPDLMPTTADWALCHRFFMTDKRAGGILLSLDGRGFLDTFFHQPAPLRLVLCAAAAHFSLETSEQVTLSYYNRMGQPAIGQPFFKVALDMCSALMLHIDPDDSPWLHHLQLTEIEKEERRRFFWNCVFTLRTEQSFSADAIQLDLPTGGVRPMRAVTEPYSALPSMDSHGPLCNVYGVIVAIKRHHTVVPTSVEEIITSESVLALGNYLLKVHSSMEDRFLLIAESPQFVSWSDESCDASTSFTVSRNTRHYYYGNRTICGICITDFRLLSFLVKIAETEKRFSIQAHTQPLYPAFESAIVIWFLICRMDPEWRTTVPSLLNQNWKDFRDRLLFLLEFVKGLLLGQHHESGMLMPIITCMQAMMTEVVETLLTGASPGSAEPVEEIIVGMKVCSIGAEEHDEPSITREPWAFLGLLGMEVGPGLRWSGRSEDEWRRFWKKY</sequence>
<dbReference type="CDD" id="cd12148">
    <property type="entry name" value="fungal_TF_MHR"/>
    <property type="match status" value="1"/>
</dbReference>
<reference evidence="1 2" key="1">
    <citation type="submission" date="2016-07" db="EMBL/GenBank/DDBJ databases">
        <title>Pervasive Adenine N6-methylation of Active Genes in Fungi.</title>
        <authorList>
            <consortium name="DOE Joint Genome Institute"/>
            <person name="Mondo S.J."/>
            <person name="Dannebaum R.O."/>
            <person name="Kuo R.C."/>
            <person name="Labutti K."/>
            <person name="Haridas S."/>
            <person name="Kuo A."/>
            <person name="Salamov A."/>
            <person name="Ahrendt S.R."/>
            <person name="Lipzen A."/>
            <person name="Sullivan W."/>
            <person name="Andreopoulos W.B."/>
            <person name="Clum A."/>
            <person name="Lindquist E."/>
            <person name="Daum C."/>
            <person name="Ramamoorthy G.K."/>
            <person name="Gryganskyi A."/>
            <person name="Culley D."/>
            <person name="Magnuson J.K."/>
            <person name="James T.Y."/>
            <person name="O'Malley M.A."/>
            <person name="Stajich J.E."/>
            <person name="Spatafora J.W."/>
            <person name="Visel A."/>
            <person name="Grigoriev I.V."/>
        </authorList>
    </citation>
    <scope>NUCLEOTIDE SEQUENCE [LARGE SCALE GENOMIC DNA]</scope>
    <source>
        <strain evidence="1 2">JEL800</strain>
    </source>
</reference>
<evidence type="ECO:0000313" key="1">
    <source>
        <dbReference type="EMBL" id="ORY49408.1"/>
    </source>
</evidence>
<evidence type="ECO:0000313" key="2">
    <source>
        <dbReference type="Proteomes" id="UP000193642"/>
    </source>
</evidence>
<comment type="caution">
    <text evidence="1">The sequence shown here is derived from an EMBL/GenBank/DDBJ whole genome shotgun (WGS) entry which is preliminary data.</text>
</comment>
<protein>
    <recommendedName>
        <fullName evidence="3">Transcription factor domain-containing protein</fullName>
    </recommendedName>
</protein>
<keyword evidence="2" id="KW-1185">Reference proteome</keyword>